<proteinExistence type="predicted"/>
<dbReference type="Gene3D" id="3.30.70.270">
    <property type="match status" value="1"/>
</dbReference>
<accession>A0AA88HCR5</accession>
<evidence type="ECO:0000256" key="1">
    <source>
        <dbReference type="SAM" id="MobiDB-lite"/>
    </source>
</evidence>
<dbReference type="PANTHER" id="PTHR37984:SF5">
    <property type="entry name" value="PROTEIN NYNRIN-LIKE"/>
    <property type="match status" value="1"/>
</dbReference>
<gene>
    <name evidence="2" type="ORF">QYM36_018462</name>
</gene>
<comment type="caution">
    <text evidence="2">The sequence shown here is derived from an EMBL/GenBank/DDBJ whole genome shotgun (WGS) entry which is preliminary data.</text>
</comment>
<evidence type="ECO:0000313" key="2">
    <source>
        <dbReference type="EMBL" id="KAK2702932.1"/>
    </source>
</evidence>
<dbReference type="Proteomes" id="UP001187531">
    <property type="component" value="Unassembled WGS sequence"/>
</dbReference>
<name>A0AA88HCR5_ARTSF</name>
<feature type="region of interest" description="Disordered" evidence="1">
    <location>
        <begin position="53"/>
        <end position="74"/>
    </location>
</feature>
<dbReference type="InterPro" id="IPR043502">
    <property type="entry name" value="DNA/RNA_pol_sf"/>
</dbReference>
<dbReference type="AlphaFoldDB" id="A0AA88HCR5"/>
<feature type="compositionally biased region" description="Basic and acidic residues" evidence="1">
    <location>
        <begin position="56"/>
        <end position="65"/>
    </location>
</feature>
<evidence type="ECO:0008006" key="4">
    <source>
        <dbReference type="Google" id="ProtNLM"/>
    </source>
</evidence>
<evidence type="ECO:0000313" key="3">
    <source>
        <dbReference type="Proteomes" id="UP001187531"/>
    </source>
</evidence>
<dbReference type="FunFam" id="3.30.70.270:FF:000063">
    <property type="entry name" value="Zinc knuckle domaincontaining protein"/>
    <property type="match status" value="1"/>
</dbReference>
<sequence length="142" mass="16122">MEEAFENLNLGLIVDDIVICGADDSEYDERLKAALERAREKNSIPYFGHLLTSEGIKPDPEKTRAITEMPPPENSEQLQKLLGMLNYLSRYIPNLSSLNKSLRGLARADKYKWKPAHKKAFSKIKSALCSNLAYFDPKCENM</sequence>
<dbReference type="GO" id="GO:0071897">
    <property type="term" value="P:DNA biosynthetic process"/>
    <property type="evidence" value="ECO:0007669"/>
    <property type="project" value="UniProtKB-ARBA"/>
</dbReference>
<keyword evidence="3" id="KW-1185">Reference proteome</keyword>
<protein>
    <recommendedName>
        <fullName evidence="4">Reverse transcriptase domain-containing protein</fullName>
    </recommendedName>
</protein>
<dbReference type="PANTHER" id="PTHR37984">
    <property type="entry name" value="PROTEIN CBG26694"/>
    <property type="match status" value="1"/>
</dbReference>
<dbReference type="InterPro" id="IPR050951">
    <property type="entry name" value="Retrovirus_Pol_polyprotein"/>
</dbReference>
<dbReference type="SUPFAM" id="SSF56672">
    <property type="entry name" value="DNA/RNA polymerases"/>
    <property type="match status" value="1"/>
</dbReference>
<reference evidence="2" key="1">
    <citation type="submission" date="2023-07" db="EMBL/GenBank/DDBJ databases">
        <title>Chromosome-level genome assembly of Artemia franciscana.</title>
        <authorList>
            <person name="Jo E."/>
        </authorList>
    </citation>
    <scope>NUCLEOTIDE SEQUENCE</scope>
    <source>
        <tissue evidence="2">Whole body</tissue>
    </source>
</reference>
<organism evidence="2 3">
    <name type="scientific">Artemia franciscana</name>
    <name type="common">Brine shrimp</name>
    <name type="synonym">Artemia sanfranciscana</name>
    <dbReference type="NCBI Taxonomy" id="6661"/>
    <lineage>
        <taxon>Eukaryota</taxon>
        <taxon>Metazoa</taxon>
        <taxon>Ecdysozoa</taxon>
        <taxon>Arthropoda</taxon>
        <taxon>Crustacea</taxon>
        <taxon>Branchiopoda</taxon>
        <taxon>Anostraca</taxon>
        <taxon>Artemiidae</taxon>
        <taxon>Artemia</taxon>
    </lineage>
</organism>
<dbReference type="InterPro" id="IPR043128">
    <property type="entry name" value="Rev_trsase/Diguanyl_cyclase"/>
</dbReference>
<dbReference type="EMBL" id="JAVRJZ010000131">
    <property type="protein sequence ID" value="KAK2702932.1"/>
    <property type="molecule type" value="Genomic_DNA"/>
</dbReference>